<dbReference type="RefSeq" id="WP_378309400.1">
    <property type="nucleotide sequence ID" value="NZ_JBHUKS010000026.1"/>
</dbReference>
<sequence>MTPDDQALGPEDYERAAQLWPSELLKRATNLLIVPTWLPGEDRFWFRHEHRDGHEFLLVDAATGARCPAFDHELAARALGGDPTRLPVEGVEYDGDSVILSVDGARLRIEPRDGSSTELPVPDLNGFLGPRGEELFVRDHNLWVRTPSGTERQLTTDGEEHYGWAEAPDASDDRIDRDRTGRPPGTIGCFWNPDGTRALVPRVDERAVTAYPFVENIPHDGDVLPKVRYVRGKMSGDAEDSRWEWYLLDVADGSRVRVGSLPGELRILPWHAWWTARGTIVALASTTAQDQAAAVEIDATTGAARVVYLEYDHMFRFNNVWFHDDNVRYLPERHELLWFTFASGWPHLWLIDLATGAARQVTDGDWVVQDVVRTVGRQVFFTAGGVEPGRNPYLRALYRVDLDGTEPNAGLKCLTPEDADHAFPAVPFGAVTRDSGQSADLRSCLAPSGKYFVDNISRVDLPPVIMLRDADGKDVCELARADTSGLDEIGWTPPEVFRAKAADGETDVWGVLVKPRRFAERDSWPVLERIYGGHQVLAQPRSFLEGLNGMFMFGLHSLAEMGFAVVLLDGPGTPIRSRAFRDLTWGERDRFGIKHHRAAIEDAARTRPWMDLTRVGVSGHSSGGYGTVMAMLLEPDFYAVGFASSPALDPSVSSAYVPEPHFGKPDYGDGRSARRTPDEIAPNYARLSPSTYAARLSGRLAIVYGDLDEQVEPPGVLRFTAALIDAGKDFDVLPLPGRDHHYTTEPYYQKRLWDYFVEHVQGRAPLRHHRLDVAPGERLHVT</sequence>
<organism evidence="3 4">
    <name type="scientific">Amycolatopsis silviterrae</name>
    <dbReference type="NCBI Taxonomy" id="1656914"/>
    <lineage>
        <taxon>Bacteria</taxon>
        <taxon>Bacillati</taxon>
        <taxon>Actinomycetota</taxon>
        <taxon>Actinomycetes</taxon>
        <taxon>Pseudonocardiales</taxon>
        <taxon>Pseudonocardiaceae</taxon>
        <taxon>Amycolatopsis</taxon>
    </lineage>
</organism>
<dbReference type="InterPro" id="IPR029058">
    <property type="entry name" value="AB_hydrolase_fold"/>
</dbReference>
<dbReference type="InterPro" id="IPR050278">
    <property type="entry name" value="Serine_Prot_S9B/DPPIV"/>
</dbReference>
<dbReference type="InterPro" id="IPR001375">
    <property type="entry name" value="Peptidase_S9_cat"/>
</dbReference>
<dbReference type="Pfam" id="PF00326">
    <property type="entry name" value="Peptidase_S9"/>
    <property type="match status" value="1"/>
</dbReference>
<dbReference type="Proteomes" id="UP001597483">
    <property type="component" value="Unassembled WGS sequence"/>
</dbReference>
<dbReference type="InterPro" id="IPR002469">
    <property type="entry name" value="Peptidase_S9B_N"/>
</dbReference>
<comment type="caution">
    <text evidence="3">The sequence shown here is derived from an EMBL/GenBank/DDBJ whole genome shotgun (WGS) entry which is preliminary data.</text>
</comment>
<dbReference type="SUPFAM" id="SSF53474">
    <property type="entry name" value="alpha/beta-Hydrolases"/>
    <property type="match status" value="1"/>
</dbReference>
<dbReference type="Gene3D" id="3.40.50.1820">
    <property type="entry name" value="alpha/beta hydrolase"/>
    <property type="match status" value="1"/>
</dbReference>
<dbReference type="SUPFAM" id="SSF82171">
    <property type="entry name" value="DPP6 N-terminal domain-like"/>
    <property type="match status" value="1"/>
</dbReference>
<accession>A0ABW5HFR7</accession>
<dbReference type="PANTHER" id="PTHR11731:SF193">
    <property type="entry name" value="DIPEPTIDYL PEPTIDASE 9"/>
    <property type="match status" value="1"/>
</dbReference>
<proteinExistence type="predicted"/>
<feature type="domain" description="Peptidase S9 prolyl oligopeptidase catalytic" evidence="1">
    <location>
        <begin position="551"/>
        <end position="761"/>
    </location>
</feature>
<dbReference type="PANTHER" id="PTHR11731">
    <property type="entry name" value="PROTEASE FAMILY S9B,C DIPEPTIDYL-PEPTIDASE IV-RELATED"/>
    <property type="match status" value="1"/>
</dbReference>
<feature type="domain" description="Dipeptidylpeptidase IV N-terminal" evidence="2">
    <location>
        <begin position="188"/>
        <end position="463"/>
    </location>
</feature>
<keyword evidence="4" id="KW-1185">Reference proteome</keyword>
<dbReference type="Gene3D" id="2.140.10.30">
    <property type="entry name" value="Dipeptidylpeptidase IV, N-terminal domain"/>
    <property type="match status" value="1"/>
</dbReference>
<evidence type="ECO:0000259" key="2">
    <source>
        <dbReference type="Pfam" id="PF00930"/>
    </source>
</evidence>
<dbReference type="Pfam" id="PF00930">
    <property type="entry name" value="DPPIV_N"/>
    <property type="match status" value="1"/>
</dbReference>
<dbReference type="EMBL" id="JBHUKS010000026">
    <property type="protein sequence ID" value="MFD2472049.1"/>
    <property type="molecule type" value="Genomic_DNA"/>
</dbReference>
<name>A0ABW5HFR7_9PSEU</name>
<evidence type="ECO:0000313" key="3">
    <source>
        <dbReference type="EMBL" id="MFD2472049.1"/>
    </source>
</evidence>
<protein>
    <submittedName>
        <fullName evidence="3">DPP IV N-terminal domain-containing protein</fullName>
    </submittedName>
</protein>
<evidence type="ECO:0000313" key="4">
    <source>
        <dbReference type="Proteomes" id="UP001597483"/>
    </source>
</evidence>
<evidence type="ECO:0000259" key="1">
    <source>
        <dbReference type="Pfam" id="PF00326"/>
    </source>
</evidence>
<gene>
    <name evidence="3" type="ORF">ACFSVL_31955</name>
</gene>
<reference evidence="4" key="1">
    <citation type="journal article" date="2019" name="Int. J. Syst. Evol. Microbiol.">
        <title>The Global Catalogue of Microorganisms (GCM) 10K type strain sequencing project: providing services to taxonomists for standard genome sequencing and annotation.</title>
        <authorList>
            <consortium name="The Broad Institute Genomics Platform"/>
            <consortium name="The Broad Institute Genome Sequencing Center for Infectious Disease"/>
            <person name="Wu L."/>
            <person name="Ma J."/>
        </authorList>
    </citation>
    <scope>NUCLEOTIDE SEQUENCE [LARGE SCALE GENOMIC DNA]</scope>
    <source>
        <strain evidence="4">CGMCC 4.7641</strain>
    </source>
</reference>